<name>A0ABD0K589_9CAEN</name>
<keyword evidence="3" id="KW-1185">Reference proteome</keyword>
<evidence type="ECO:0000313" key="2">
    <source>
        <dbReference type="EMBL" id="KAK7482602.1"/>
    </source>
</evidence>
<sequence>MRPTSHGGYRLMDSSVLGVTAVHASVELKTDDKVQKTDCYREDAEPEMSSKRRKNTWLKLCSQYNQPHKCGGGQTSSFSDLQPEPYSTPAAAVLAQWISNIIHHHGGKSVYAGTPAQRPSTLRNWQPVHVTLTTSAGLSKAFAKEQQTLPSLRPRLPVETPKHCTHQSTNVHTRSLRLQAQ</sequence>
<accession>A0ABD0K589</accession>
<dbReference type="EMBL" id="JACVVK020000242">
    <property type="protein sequence ID" value="KAK7482602.1"/>
    <property type="molecule type" value="Genomic_DNA"/>
</dbReference>
<comment type="caution">
    <text evidence="2">The sequence shown here is derived from an EMBL/GenBank/DDBJ whole genome shotgun (WGS) entry which is preliminary data.</text>
</comment>
<organism evidence="2 3">
    <name type="scientific">Batillaria attramentaria</name>
    <dbReference type="NCBI Taxonomy" id="370345"/>
    <lineage>
        <taxon>Eukaryota</taxon>
        <taxon>Metazoa</taxon>
        <taxon>Spiralia</taxon>
        <taxon>Lophotrochozoa</taxon>
        <taxon>Mollusca</taxon>
        <taxon>Gastropoda</taxon>
        <taxon>Caenogastropoda</taxon>
        <taxon>Sorbeoconcha</taxon>
        <taxon>Cerithioidea</taxon>
        <taxon>Batillariidae</taxon>
        <taxon>Batillaria</taxon>
    </lineage>
</organism>
<feature type="region of interest" description="Disordered" evidence="1">
    <location>
        <begin position="154"/>
        <end position="181"/>
    </location>
</feature>
<dbReference type="AlphaFoldDB" id="A0ABD0K589"/>
<feature type="compositionally biased region" description="Polar residues" evidence="1">
    <location>
        <begin position="166"/>
        <end position="181"/>
    </location>
</feature>
<gene>
    <name evidence="2" type="ORF">BaRGS_00026203</name>
</gene>
<reference evidence="2 3" key="1">
    <citation type="journal article" date="2023" name="Sci. Data">
        <title>Genome assembly of the Korean intertidal mud-creeper Batillaria attramentaria.</title>
        <authorList>
            <person name="Patra A.K."/>
            <person name="Ho P.T."/>
            <person name="Jun S."/>
            <person name="Lee S.J."/>
            <person name="Kim Y."/>
            <person name="Won Y.J."/>
        </authorList>
    </citation>
    <scope>NUCLEOTIDE SEQUENCE [LARGE SCALE GENOMIC DNA]</scope>
    <source>
        <strain evidence="2">Wonlab-2016</strain>
    </source>
</reference>
<dbReference type="Proteomes" id="UP001519460">
    <property type="component" value="Unassembled WGS sequence"/>
</dbReference>
<proteinExistence type="predicted"/>
<evidence type="ECO:0000313" key="3">
    <source>
        <dbReference type="Proteomes" id="UP001519460"/>
    </source>
</evidence>
<evidence type="ECO:0000256" key="1">
    <source>
        <dbReference type="SAM" id="MobiDB-lite"/>
    </source>
</evidence>
<protein>
    <submittedName>
        <fullName evidence="2">Uncharacterized protein</fullName>
    </submittedName>
</protein>